<dbReference type="RefSeq" id="WP_238602862.1">
    <property type="nucleotide sequence ID" value="NZ_NIDE01000014.1"/>
</dbReference>
<reference evidence="2" key="1">
    <citation type="submission" date="2017-06" db="EMBL/GenBank/DDBJ databases">
        <title>Genome analysis of Fimbriiglobus ruber SP5, the first member of the order Planctomycetales with confirmed chitinolytic capability.</title>
        <authorList>
            <person name="Ravin N.V."/>
            <person name="Rakitin A.L."/>
            <person name="Ivanova A.A."/>
            <person name="Beletsky A.V."/>
            <person name="Kulichevskaya I.S."/>
            <person name="Mardanov A.V."/>
            <person name="Dedysh S.N."/>
        </authorList>
    </citation>
    <scope>NUCLEOTIDE SEQUENCE [LARGE SCALE GENOMIC DNA]</scope>
    <source>
        <strain evidence="2">SP5</strain>
    </source>
</reference>
<name>A0A225DNQ6_9BACT</name>
<dbReference type="AlphaFoldDB" id="A0A225DNQ6"/>
<sequence>MTEAEWLAATDPVAMLEIVQDGTSDRKLRLLACAACRRVWDAMGDERSQDAVVAAERFADGSLPAAVFDEVRNAVVEAYHEHSRPSNEVANAVMLAACIVTLDSLMPSKDVAPSYLLDVLDVLRCTAVAAQRPGEPAAQADLFREIFGNPFRPVTPDPAWLTSTVTALSRQMYVDRAFDRMPILADALQDAGCDNDDVLSHCRGAGPHVRGCWVLDWVLREEQTPRTRRPPADGP</sequence>
<proteinExistence type="predicted"/>
<accession>A0A225DNQ6</accession>
<organism evidence="1 2">
    <name type="scientific">Fimbriiglobus ruber</name>
    <dbReference type="NCBI Taxonomy" id="1908690"/>
    <lineage>
        <taxon>Bacteria</taxon>
        <taxon>Pseudomonadati</taxon>
        <taxon>Planctomycetota</taxon>
        <taxon>Planctomycetia</taxon>
        <taxon>Gemmatales</taxon>
        <taxon>Gemmataceae</taxon>
        <taxon>Fimbriiglobus</taxon>
    </lineage>
</organism>
<protein>
    <submittedName>
        <fullName evidence="1">Uncharacterized protein</fullName>
    </submittedName>
</protein>
<dbReference type="EMBL" id="NIDE01000014">
    <property type="protein sequence ID" value="OWK37985.1"/>
    <property type="molecule type" value="Genomic_DNA"/>
</dbReference>
<keyword evidence="2" id="KW-1185">Reference proteome</keyword>
<evidence type="ECO:0000313" key="2">
    <source>
        <dbReference type="Proteomes" id="UP000214646"/>
    </source>
</evidence>
<evidence type="ECO:0000313" key="1">
    <source>
        <dbReference type="EMBL" id="OWK37985.1"/>
    </source>
</evidence>
<comment type="caution">
    <text evidence="1">The sequence shown here is derived from an EMBL/GenBank/DDBJ whole genome shotgun (WGS) entry which is preliminary data.</text>
</comment>
<dbReference type="Proteomes" id="UP000214646">
    <property type="component" value="Unassembled WGS sequence"/>
</dbReference>
<gene>
    <name evidence="1" type="ORF">FRUB_07105</name>
</gene>